<organism evidence="3 4">
    <name type="scientific">Chthonomonas calidirosea (strain DSM 23976 / ICMP 18418 / T49)</name>
    <dbReference type="NCBI Taxonomy" id="1303518"/>
    <lineage>
        <taxon>Bacteria</taxon>
        <taxon>Bacillati</taxon>
        <taxon>Armatimonadota</taxon>
        <taxon>Chthonomonadia</taxon>
        <taxon>Chthonomonadales</taxon>
        <taxon>Chthonomonadaceae</taxon>
        <taxon>Chthonomonas</taxon>
    </lineage>
</organism>
<dbReference type="InterPro" id="IPR000253">
    <property type="entry name" value="FHA_dom"/>
</dbReference>
<dbReference type="InterPro" id="IPR008984">
    <property type="entry name" value="SMAD_FHA_dom_sf"/>
</dbReference>
<dbReference type="Proteomes" id="UP000014227">
    <property type="component" value="Chromosome I"/>
</dbReference>
<dbReference type="PATRIC" id="fig|1303518.3.peg.1810"/>
<dbReference type="Gene3D" id="2.60.200.20">
    <property type="match status" value="2"/>
</dbReference>
<evidence type="ECO:0000313" key="3">
    <source>
        <dbReference type="EMBL" id="CCW35566.1"/>
    </source>
</evidence>
<dbReference type="PANTHER" id="PTHR23308">
    <property type="entry name" value="NUCLEAR INHIBITOR OF PROTEIN PHOSPHATASE-1"/>
    <property type="match status" value="1"/>
</dbReference>
<sequence>MTDEPTRMMASPAGPEKTLLATPEADPLRTQMGGTTVCPVCHATTPALESYCCECGFLLSGPVPESLEVALEEAPPAELVELETGRRYRLRVGDNTVGRQGTDVLLLDATVSRNHARIHVENGQISVEDLGSTNGTKVGDLRLTPNQPVSVTSGTLLRFGNVQLRLEVRGGETAEKTVAIAAPSSETTLLASAAQPEETASPVARLRKLEGPGNELSVPAGVSRIGRRPTNELIVTGDAYVSGLHAEIRVENGEAWLMDVGSTNGTFVNGTRLTPNQPQLLANGDEVKIGQTSYRFEWVEPSQPEEPPQDMREPQVEQPNEEANDASET</sequence>
<feature type="domain" description="FHA" evidence="2">
    <location>
        <begin position="90"/>
        <end position="143"/>
    </location>
</feature>
<dbReference type="RefSeq" id="WP_016483094.1">
    <property type="nucleotide sequence ID" value="NC_021487.1"/>
</dbReference>
<dbReference type="SUPFAM" id="SSF49879">
    <property type="entry name" value="SMAD/FHA domain"/>
    <property type="match status" value="2"/>
</dbReference>
<evidence type="ECO:0000259" key="2">
    <source>
        <dbReference type="PROSITE" id="PS50006"/>
    </source>
</evidence>
<dbReference type="CDD" id="cd00060">
    <property type="entry name" value="FHA"/>
    <property type="match status" value="2"/>
</dbReference>
<dbReference type="InParanoid" id="S0EV25"/>
<dbReference type="HOGENOM" id="CLU_949130_0_0_0"/>
<dbReference type="OrthoDB" id="9815482at2"/>
<feature type="domain" description="FHA" evidence="2">
    <location>
        <begin position="223"/>
        <end position="273"/>
    </location>
</feature>
<dbReference type="Pfam" id="PF00498">
    <property type="entry name" value="FHA"/>
    <property type="match status" value="2"/>
</dbReference>
<dbReference type="AlphaFoldDB" id="S0EV25"/>
<dbReference type="KEGG" id="ccz:CCALI_01753"/>
<gene>
    <name evidence="3" type="ORF">CCALI_01753</name>
</gene>
<name>S0EV25_CHTCT</name>
<dbReference type="STRING" id="454171.CP488_02339"/>
<evidence type="ECO:0000313" key="4">
    <source>
        <dbReference type="Proteomes" id="UP000014227"/>
    </source>
</evidence>
<feature type="region of interest" description="Disordered" evidence="1">
    <location>
        <begin position="300"/>
        <end position="329"/>
    </location>
</feature>
<dbReference type="EMBL" id="HF951689">
    <property type="protein sequence ID" value="CCW35566.1"/>
    <property type="molecule type" value="Genomic_DNA"/>
</dbReference>
<keyword evidence="4" id="KW-1185">Reference proteome</keyword>
<dbReference type="SMART" id="SM00240">
    <property type="entry name" value="FHA"/>
    <property type="match status" value="2"/>
</dbReference>
<accession>S0EV25</accession>
<evidence type="ECO:0000256" key="1">
    <source>
        <dbReference type="SAM" id="MobiDB-lite"/>
    </source>
</evidence>
<proteinExistence type="predicted"/>
<dbReference type="InterPro" id="IPR050923">
    <property type="entry name" value="Cell_Proc_Reg/RNA_Proc"/>
</dbReference>
<dbReference type="eggNOG" id="COG1716">
    <property type="taxonomic scope" value="Bacteria"/>
</dbReference>
<dbReference type="PROSITE" id="PS50006">
    <property type="entry name" value="FHA_DOMAIN"/>
    <property type="match status" value="2"/>
</dbReference>
<protein>
    <submittedName>
        <fullName evidence="3">FOG: FHA domain</fullName>
    </submittedName>
</protein>
<feature type="compositionally biased region" description="Acidic residues" evidence="1">
    <location>
        <begin position="319"/>
        <end position="329"/>
    </location>
</feature>
<reference evidence="4" key="1">
    <citation type="submission" date="2013-03" db="EMBL/GenBank/DDBJ databases">
        <title>Genome sequence of Chthonomonas calidirosea, the first sequenced genome from the Armatimonadetes phylum (formally candidate division OP10).</title>
        <authorList>
            <person name="Lee K.C.Y."/>
            <person name="Morgan X.C."/>
            <person name="Dunfield P.F."/>
            <person name="Tamas I."/>
            <person name="Houghton K.M."/>
            <person name="Vyssotski M."/>
            <person name="Ryan J.L.J."/>
            <person name="Lagutin K."/>
            <person name="McDonald I.R."/>
            <person name="Stott M.B."/>
        </authorList>
    </citation>
    <scope>NUCLEOTIDE SEQUENCE [LARGE SCALE GENOMIC DNA]</scope>
    <source>
        <strain evidence="4">DSM 23976 / ICMP 18418 / T49</strain>
    </source>
</reference>